<sequence length="137" mass="15221">MQMVHLMDLFSKWLGNVDSVLLFFTNGDRVRPQDTAETLGMKDGNVIDCVVMSISVITIIVKGQMGQEIMFRTARDTHMTCVMTLFARRIGTDLQALRFLADGVGIRSNDTPGGLDLEDTQVIDCVLEQRGGMFFVA</sequence>
<comment type="caution">
    <text evidence="2">The sequence shown here is derived from an EMBL/GenBank/DDBJ whole genome shotgun (WGS) entry which is preliminary data.</text>
</comment>
<feature type="domain" description="Ubiquitin-like" evidence="1">
    <location>
        <begin position="57"/>
        <end position="132"/>
    </location>
</feature>
<protein>
    <recommendedName>
        <fullName evidence="1">Ubiquitin-like domain-containing protein</fullName>
    </recommendedName>
</protein>
<evidence type="ECO:0000259" key="1">
    <source>
        <dbReference type="PROSITE" id="PS50053"/>
    </source>
</evidence>
<gene>
    <name evidence="2" type="ORF">HJC23_004588</name>
</gene>
<organism evidence="2 3">
    <name type="scientific">Cyclotella cryptica</name>
    <dbReference type="NCBI Taxonomy" id="29204"/>
    <lineage>
        <taxon>Eukaryota</taxon>
        <taxon>Sar</taxon>
        <taxon>Stramenopiles</taxon>
        <taxon>Ochrophyta</taxon>
        <taxon>Bacillariophyta</taxon>
        <taxon>Coscinodiscophyceae</taxon>
        <taxon>Thalassiosirophycidae</taxon>
        <taxon>Stephanodiscales</taxon>
        <taxon>Stephanodiscaceae</taxon>
        <taxon>Cyclotella</taxon>
    </lineage>
</organism>
<dbReference type="InterPro" id="IPR022617">
    <property type="entry name" value="Rad60/SUMO-like_dom"/>
</dbReference>
<proteinExistence type="predicted"/>
<dbReference type="EMBL" id="JABMIG020000043">
    <property type="protein sequence ID" value="KAL3798800.1"/>
    <property type="molecule type" value="Genomic_DNA"/>
</dbReference>
<dbReference type="CDD" id="cd01763">
    <property type="entry name" value="Ubl_SUMO_like"/>
    <property type="match status" value="1"/>
</dbReference>
<accession>A0ABD3QED1</accession>
<dbReference type="PANTHER" id="PTHR10562">
    <property type="entry name" value="SMALL UBIQUITIN-RELATED MODIFIER"/>
    <property type="match status" value="1"/>
</dbReference>
<dbReference type="AlphaFoldDB" id="A0ABD3QED1"/>
<evidence type="ECO:0000313" key="3">
    <source>
        <dbReference type="Proteomes" id="UP001516023"/>
    </source>
</evidence>
<name>A0ABD3QED1_9STRA</name>
<reference evidence="2 3" key="1">
    <citation type="journal article" date="2020" name="G3 (Bethesda)">
        <title>Improved Reference Genome for Cyclotella cryptica CCMP332, a Model for Cell Wall Morphogenesis, Salinity Adaptation, and Lipid Production in Diatoms (Bacillariophyta).</title>
        <authorList>
            <person name="Roberts W.R."/>
            <person name="Downey K.M."/>
            <person name="Ruck E.C."/>
            <person name="Traller J.C."/>
            <person name="Alverson A.J."/>
        </authorList>
    </citation>
    <scope>NUCLEOTIDE SEQUENCE [LARGE SCALE GENOMIC DNA]</scope>
    <source>
        <strain evidence="2 3">CCMP332</strain>
    </source>
</reference>
<dbReference type="InterPro" id="IPR029071">
    <property type="entry name" value="Ubiquitin-like_domsf"/>
</dbReference>
<evidence type="ECO:0000313" key="2">
    <source>
        <dbReference type="EMBL" id="KAL3798800.1"/>
    </source>
</evidence>
<dbReference type="InterPro" id="IPR000626">
    <property type="entry name" value="Ubiquitin-like_dom"/>
</dbReference>
<dbReference type="SUPFAM" id="SSF54236">
    <property type="entry name" value="Ubiquitin-like"/>
    <property type="match status" value="2"/>
</dbReference>
<dbReference type="Gene3D" id="3.10.20.90">
    <property type="entry name" value="Phosphatidylinositol 3-kinase Catalytic Subunit, Chain A, domain 1"/>
    <property type="match status" value="2"/>
</dbReference>
<dbReference type="PROSITE" id="PS50053">
    <property type="entry name" value="UBIQUITIN_2"/>
    <property type="match status" value="1"/>
</dbReference>
<keyword evidence="3" id="KW-1185">Reference proteome</keyword>
<dbReference type="Proteomes" id="UP001516023">
    <property type="component" value="Unassembled WGS sequence"/>
</dbReference>
<dbReference type="Pfam" id="PF11976">
    <property type="entry name" value="Rad60-SLD"/>
    <property type="match status" value="1"/>
</dbReference>